<dbReference type="GO" id="GO:0031462">
    <property type="term" value="C:Cul2-RING ubiquitin ligase complex"/>
    <property type="evidence" value="ECO:0007669"/>
    <property type="project" value="TreeGrafter"/>
</dbReference>
<reference evidence="2" key="1">
    <citation type="submission" date="2021-05" db="EMBL/GenBank/DDBJ databases">
        <authorList>
            <person name="Alioto T."/>
            <person name="Alioto T."/>
            <person name="Gomez Garrido J."/>
        </authorList>
    </citation>
    <scope>NUCLEOTIDE SEQUENCE</scope>
</reference>
<dbReference type="GO" id="GO:0006886">
    <property type="term" value="P:intracellular protein transport"/>
    <property type="evidence" value="ECO:0007669"/>
    <property type="project" value="InterPro"/>
</dbReference>
<dbReference type="Gene3D" id="1.25.40.10">
    <property type="entry name" value="Tetratricopeptide repeat domain"/>
    <property type="match status" value="2"/>
</dbReference>
<dbReference type="Pfam" id="PF13374">
    <property type="entry name" value="TPR_10"/>
    <property type="match status" value="1"/>
</dbReference>
<dbReference type="EMBL" id="HBUF01538633">
    <property type="protein sequence ID" value="CAG6754195.1"/>
    <property type="molecule type" value="Transcribed_RNA"/>
</dbReference>
<keyword evidence="1" id="KW-0802">TPR repeat</keyword>
<feature type="repeat" description="TPR" evidence="1">
    <location>
        <begin position="434"/>
        <end position="467"/>
    </location>
</feature>
<dbReference type="InterPro" id="IPR011990">
    <property type="entry name" value="TPR-like_helical_dom_sf"/>
</dbReference>
<dbReference type="EMBL" id="HBUF01093711">
    <property type="protein sequence ID" value="CAG6636325.1"/>
    <property type="molecule type" value="Transcribed_RNA"/>
</dbReference>
<dbReference type="EMBL" id="HBUF01093714">
    <property type="protein sequence ID" value="CAG6636331.1"/>
    <property type="molecule type" value="Transcribed_RNA"/>
</dbReference>
<dbReference type="GO" id="GO:1990756">
    <property type="term" value="F:ubiquitin-like ligase-substrate adaptor activity"/>
    <property type="evidence" value="ECO:0007669"/>
    <property type="project" value="TreeGrafter"/>
</dbReference>
<organism evidence="2">
    <name type="scientific">Cacopsylla melanoneura</name>
    <dbReference type="NCBI Taxonomy" id="428564"/>
    <lineage>
        <taxon>Eukaryota</taxon>
        <taxon>Metazoa</taxon>
        <taxon>Ecdysozoa</taxon>
        <taxon>Arthropoda</taxon>
        <taxon>Hexapoda</taxon>
        <taxon>Insecta</taxon>
        <taxon>Pterygota</taxon>
        <taxon>Neoptera</taxon>
        <taxon>Paraneoptera</taxon>
        <taxon>Hemiptera</taxon>
        <taxon>Sternorrhyncha</taxon>
        <taxon>Psylloidea</taxon>
        <taxon>Psyllidae</taxon>
        <taxon>Psyllinae</taxon>
        <taxon>Cacopsylla</taxon>
    </lineage>
</organism>
<evidence type="ECO:0000256" key="1">
    <source>
        <dbReference type="PROSITE-ProRule" id="PRU00339"/>
    </source>
</evidence>
<dbReference type="SUPFAM" id="SSF48452">
    <property type="entry name" value="TPR-like"/>
    <property type="match status" value="1"/>
</dbReference>
<dbReference type="InterPro" id="IPR019734">
    <property type="entry name" value="TPR_rpt"/>
</dbReference>
<dbReference type="PANTHER" id="PTHR46575">
    <property type="entry name" value="AMYLOID PROTEIN-BINDING PROTEIN 2"/>
    <property type="match status" value="1"/>
</dbReference>
<name>A0A8D8QQC4_9HEMI</name>
<dbReference type="SMART" id="SM00028">
    <property type="entry name" value="TPR"/>
    <property type="match status" value="2"/>
</dbReference>
<sequence length="591" mass="68618">MDFDYDLDYNPNAEIKNCKQVSLYNQAVKAVAENFVCYERKDLKNLPGHILFDVYYSLHSIKKMSVLRVELSNLEIMSRLIHEVAMRRELLRMFQAVMDHKNTAASELVRSFILINYNKLDENILTLGLKLGNFLEEAGWFSEAEGVLRSCRNICKENNLVNMLSLECHCRALHIQSIFYLFEAADESYKLCVDLMNKLESSGVQSMNYAALYSNFSVYYYCKSEYDMSFHWSLKALENLSERLPRGVIVDILCQAAKAHVIKRQLPKAELLIQQALYRSRELCKEHIYHTKFINTLLDYAFFLLNSDAVKRSVSVYQFALKLKQVLFGHENLQVAIAEDELAYALYVNEYSSGRFTESKYHAEKAIRTFQNLLPDNHLLLTSAHRVKALILEEIALDSNEQVSVQLYKEAELLHQNALVLSLQHFGENNVQTAKHYGNIGRLYQSMQKYEEAEKMQLKAIAIKEKVLGKDDYEVGLSVGHLASLYNYHMLEYHKAEKLYYRSIDINLKLFSASYSGLEYDYRGLIHVYELLDNMDRMSEYTNKLSEWKILRETNDLNDREMSGIDYAKPSLPLSQVMEKYHSMTSGAKWG</sequence>
<dbReference type="GO" id="GO:0043161">
    <property type="term" value="P:proteasome-mediated ubiquitin-dependent protein catabolic process"/>
    <property type="evidence" value="ECO:0007669"/>
    <property type="project" value="TreeGrafter"/>
</dbReference>
<dbReference type="AlphaFoldDB" id="A0A8D8QQC4"/>
<dbReference type="InterPro" id="IPR042476">
    <property type="entry name" value="APPBP2"/>
</dbReference>
<dbReference type="EMBL" id="HBUF01093713">
    <property type="protein sequence ID" value="CAG6636329.1"/>
    <property type="molecule type" value="Transcribed_RNA"/>
</dbReference>
<proteinExistence type="predicted"/>
<evidence type="ECO:0000313" key="2">
    <source>
        <dbReference type="EMBL" id="CAG6636325.1"/>
    </source>
</evidence>
<dbReference type="PANTHER" id="PTHR46575:SF1">
    <property type="entry name" value="AMYLOID PROTEIN-BINDING PROTEIN 2"/>
    <property type="match status" value="1"/>
</dbReference>
<dbReference type="EMBL" id="HBUF01093712">
    <property type="protein sequence ID" value="CAG6636327.1"/>
    <property type="molecule type" value="Transcribed_RNA"/>
</dbReference>
<accession>A0A8D8QQC4</accession>
<protein>
    <submittedName>
        <fullName evidence="2">Amyloid protein-binding protein 2</fullName>
    </submittedName>
</protein>
<dbReference type="EMBL" id="HBUF01538632">
    <property type="protein sequence ID" value="CAG6754194.1"/>
    <property type="molecule type" value="Transcribed_RNA"/>
</dbReference>
<dbReference type="PROSITE" id="PS50005">
    <property type="entry name" value="TPR"/>
    <property type="match status" value="1"/>
</dbReference>